<dbReference type="EMBL" id="CM023471">
    <property type="protein sequence ID" value="KAH7966370.1"/>
    <property type="molecule type" value="Genomic_DNA"/>
</dbReference>
<evidence type="ECO:0000313" key="1">
    <source>
        <dbReference type="EMBL" id="KAH7966370.1"/>
    </source>
</evidence>
<comment type="caution">
    <text evidence="1">The sequence shown here is derived from an EMBL/GenBank/DDBJ whole genome shotgun (WGS) entry which is preliminary data.</text>
</comment>
<dbReference type="Proteomes" id="UP000821865">
    <property type="component" value="Chromosome 2"/>
</dbReference>
<proteinExistence type="predicted"/>
<reference evidence="1" key="1">
    <citation type="submission" date="2020-05" db="EMBL/GenBank/DDBJ databases">
        <title>Large-scale comparative analyses of tick genomes elucidate their genetic diversity and vector capacities.</title>
        <authorList>
            <person name="Jia N."/>
            <person name="Wang J."/>
            <person name="Shi W."/>
            <person name="Du L."/>
            <person name="Sun Y."/>
            <person name="Zhan W."/>
            <person name="Jiang J."/>
            <person name="Wang Q."/>
            <person name="Zhang B."/>
            <person name="Ji P."/>
            <person name="Sakyi L.B."/>
            <person name="Cui X."/>
            <person name="Yuan T."/>
            <person name="Jiang B."/>
            <person name="Yang W."/>
            <person name="Lam T.T.-Y."/>
            <person name="Chang Q."/>
            <person name="Ding S."/>
            <person name="Wang X."/>
            <person name="Zhu J."/>
            <person name="Ruan X."/>
            <person name="Zhao L."/>
            <person name="Wei J."/>
            <person name="Que T."/>
            <person name="Du C."/>
            <person name="Cheng J."/>
            <person name="Dai P."/>
            <person name="Han X."/>
            <person name="Huang E."/>
            <person name="Gao Y."/>
            <person name="Liu J."/>
            <person name="Shao H."/>
            <person name="Ye R."/>
            <person name="Li L."/>
            <person name="Wei W."/>
            <person name="Wang X."/>
            <person name="Wang C."/>
            <person name="Yang T."/>
            <person name="Huo Q."/>
            <person name="Li W."/>
            <person name="Guo W."/>
            <person name="Chen H."/>
            <person name="Zhou L."/>
            <person name="Ni X."/>
            <person name="Tian J."/>
            <person name="Zhou Y."/>
            <person name="Sheng Y."/>
            <person name="Liu T."/>
            <person name="Pan Y."/>
            <person name="Xia L."/>
            <person name="Li J."/>
            <person name="Zhao F."/>
            <person name="Cao W."/>
        </authorList>
    </citation>
    <scope>NUCLEOTIDE SEQUENCE</scope>
    <source>
        <strain evidence="1">Dsil-2018</strain>
    </source>
</reference>
<evidence type="ECO:0000313" key="2">
    <source>
        <dbReference type="Proteomes" id="UP000821865"/>
    </source>
</evidence>
<organism evidence="1 2">
    <name type="scientific">Dermacentor silvarum</name>
    <name type="common">Tick</name>
    <dbReference type="NCBI Taxonomy" id="543639"/>
    <lineage>
        <taxon>Eukaryota</taxon>
        <taxon>Metazoa</taxon>
        <taxon>Ecdysozoa</taxon>
        <taxon>Arthropoda</taxon>
        <taxon>Chelicerata</taxon>
        <taxon>Arachnida</taxon>
        <taxon>Acari</taxon>
        <taxon>Parasitiformes</taxon>
        <taxon>Ixodida</taxon>
        <taxon>Ixodoidea</taxon>
        <taxon>Ixodidae</taxon>
        <taxon>Rhipicephalinae</taxon>
        <taxon>Dermacentor</taxon>
    </lineage>
</organism>
<gene>
    <name evidence="1" type="ORF">HPB49_015582</name>
</gene>
<sequence length="258" mass="27497">MRFPRLCACVQVVTVDSRDTCCKLRGQRYTCCPLTNAVCCPDREHCCPSGYTCDNETDACKPPGAGVAHAAFLPQALGNVYREPKDHYVVCGLLGETVCPASHTCCTMTLDNVTNLSCCPSRDAVCCADGKHCCPKGRTCDLAAGRCTHNEVDAQGTRTLRLTPARQYGKKRTSTPHPVSGTVVPCSDGKSHCPDGYTCCVAPSGSYSCCPLKDAVCCNDNVHCCPHGTVCNPDRGACQKEGLLHVPWSTKVPATTLS</sequence>
<accession>A0ACB8DEB2</accession>
<protein>
    <submittedName>
        <fullName evidence="1">Uncharacterized protein</fullName>
    </submittedName>
</protein>
<name>A0ACB8DEB2_DERSI</name>
<keyword evidence="2" id="KW-1185">Reference proteome</keyword>